<evidence type="ECO:0000256" key="5">
    <source>
        <dbReference type="ARBA" id="ARBA00022490"/>
    </source>
</evidence>
<dbReference type="GO" id="GO:0032451">
    <property type="term" value="F:demethylase activity"/>
    <property type="evidence" value="ECO:0007669"/>
    <property type="project" value="TreeGrafter"/>
</dbReference>
<dbReference type="GO" id="GO:0009235">
    <property type="term" value="P:cobalamin metabolic process"/>
    <property type="evidence" value="ECO:0007669"/>
    <property type="project" value="TreeGrafter"/>
</dbReference>
<evidence type="ECO:0000256" key="9">
    <source>
        <dbReference type="ARBA" id="ARBA00022857"/>
    </source>
</evidence>
<organism evidence="12">
    <name type="scientific">Darwinula stevensoni</name>
    <dbReference type="NCBI Taxonomy" id="69355"/>
    <lineage>
        <taxon>Eukaryota</taxon>
        <taxon>Metazoa</taxon>
        <taxon>Ecdysozoa</taxon>
        <taxon>Arthropoda</taxon>
        <taxon>Crustacea</taxon>
        <taxon>Oligostraca</taxon>
        <taxon>Ostracoda</taxon>
        <taxon>Podocopa</taxon>
        <taxon>Podocopida</taxon>
        <taxon>Darwinulocopina</taxon>
        <taxon>Darwinuloidea</taxon>
        <taxon>Darwinulidae</taxon>
        <taxon>Darwinula</taxon>
    </lineage>
</organism>
<keyword evidence="8" id="KW-0274">FAD</keyword>
<evidence type="ECO:0000256" key="4">
    <source>
        <dbReference type="ARBA" id="ARBA00007762"/>
    </source>
</evidence>
<dbReference type="EMBL" id="CAJPEV010003566">
    <property type="protein sequence ID" value="CAG0900032.1"/>
    <property type="molecule type" value="Genomic_DNA"/>
</dbReference>
<dbReference type="PANTHER" id="PTHR31457">
    <property type="entry name" value="METHYLMALONIC ACIDURIA AND HOMOCYSTINURIA TYPE C PROTEIN"/>
    <property type="match status" value="1"/>
</dbReference>
<evidence type="ECO:0000256" key="7">
    <source>
        <dbReference type="ARBA" id="ARBA00022643"/>
    </source>
</evidence>
<comment type="cofactor">
    <cofactor evidence="2">
        <name>FAD</name>
        <dbReference type="ChEBI" id="CHEBI:57692"/>
    </cofactor>
</comment>
<comment type="subcellular location">
    <subcellularLocation>
        <location evidence="3">Cytoplasm</location>
    </subcellularLocation>
</comment>
<dbReference type="InterPro" id="IPR032037">
    <property type="entry name" value="MMACHC"/>
</dbReference>
<keyword evidence="9" id="KW-0521">NADP</keyword>
<keyword evidence="6" id="KW-0285">Flavoprotein</keyword>
<keyword evidence="10" id="KW-0560">Oxidoreductase</keyword>
<gene>
    <name evidence="12" type="ORF">DSTB1V02_LOCUS11224</name>
</gene>
<dbReference type="CDD" id="cd12959">
    <property type="entry name" value="MMACHC-like"/>
    <property type="match status" value="1"/>
</dbReference>
<sequence length="225" mass="26501">MGWYNAAVGNPFKLPYVDDTLCAVVISKPDMFEKSVKPFIFKSLKEHGNYPSHLKDPIDESTRQNLHHVTSELDIEVEIIQDFQLTPTRRPRVLVQTAGHVSGAVRYYQRCDILDDPWDPLKKVSGVCIHPRYGGWFALRAIIIFPMLCPDLKRKVPDDVIPNQEDRIRLLELFNWHWRDWRYRDVIPVQERYSEEQKTYLATKPSERFHMLNNYKPYVNQICAS</sequence>
<name>A0A7R9FQS0_9CRUS</name>
<comment type="similarity">
    <text evidence="4">Belongs to the MMACHC family.</text>
</comment>
<keyword evidence="7" id="KW-0288">FMN</keyword>
<evidence type="ECO:0000256" key="8">
    <source>
        <dbReference type="ARBA" id="ARBA00022827"/>
    </source>
</evidence>
<keyword evidence="5" id="KW-0963">Cytoplasm</keyword>
<evidence type="ECO:0000256" key="10">
    <source>
        <dbReference type="ARBA" id="ARBA00023002"/>
    </source>
</evidence>
<evidence type="ECO:0000256" key="11">
    <source>
        <dbReference type="ARBA" id="ARBA00031313"/>
    </source>
</evidence>
<comment type="cofactor">
    <cofactor evidence="1">
        <name>FMN</name>
        <dbReference type="ChEBI" id="CHEBI:58210"/>
    </cofactor>
</comment>
<dbReference type="OrthoDB" id="409189at2759"/>
<evidence type="ECO:0000313" key="13">
    <source>
        <dbReference type="Proteomes" id="UP000677054"/>
    </source>
</evidence>
<reference evidence="12" key="1">
    <citation type="submission" date="2020-11" db="EMBL/GenBank/DDBJ databases">
        <authorList>
            <person name="Tran Van P."/>
        </authorList>
    </citation>
    <scope>NUCLEOTIDE SEQUENCE</scope>
</reference>
<evidence type="ECO:0000256" key="3">
    <source>
        <dbReference type="ARBA" id="ARBA00004496"/>
    </source>
</evidence>
<dbReference type="Proteomes" id="UP000677054">
    <property type="component" value="Unassembled WGS sequence"/>
</dbReference>
<evidence type="ECO:0000256" key="1">
    <source>
        <dbReference type="ARBA" id="ARBA00001917"/>
    </source>
</evidence>
<evidence type="ECO:0000313" key="12">
    <source>
        <dbReference type="EMBL" id="CAD7251458.1"/>
    </source>
</evidence>
<dbReference type="EMBL" id="LR903083">
    <property type="protein sequence ID" value="CAD7251458.1"/>
    <property type="molecule type" value="Genomic_DNA"/>
</dbReference>
<proteinExistence type="inferred from homology"/>
<evidence type="ECO:0000256" key="2">
    <source>
        <dbReference type="ARBA" id="ARBA00001974"/>
    </source>
</evidence>
<dbReference type="GO" id="GO:0005737">
    <property type="term" value="C:cytoplasm"/>
    <property type="evidence" value="ECO:0007669"/>
    <property type="project" value="UniProtKB-SubCell"/>
</dbReference>
<evidence type="ECO:0000256" key="6">
    <source>
        <dbReference type="ARBA" id="ARBA00022630"/>
    </source>
</evidence>
<keyword evidence="13" id="KW-1185">Reference proteome</keyword>
<dbReference type="GO" id="GO:0033787">
    <property type="term" value="F:cyanocobalamin reductase (cyanide-eliminating) (NADP+) activity"/>
    <property type="evidence" value="ECO:0007669"/>
    <property type="project" value="TreeGrafter"/>
</dbReference>
<dbReference type="PANTHER" id="PTHR31457:SF2">
    <property type="entry name" value="CYANOCOBALAMIN REDUCTASE _ ALKYLCOBALAMIN DEALKYLASE"/>
    <property type="match status" value="1"/>
</dbReference>
<dbReference type="AlphaFoldDB" id="A0A7R9FQS0"/>
<protein>
    <recommendedName>
        <fullName evidence="11">Cyanocobalamin reductase (cyanide-eliminating)</fullName>
    </recommendedName>
</protein>
<dbReference type="Pfam" id="PF16690">
    <property type="entry name" value="MMACHC"/>
    <property type="match status" value="1"/>
</dbReference>
<dbReference type="GO" id="GO:0071949">
    <property type="term" value="F:FAD binding"/>
    <property type="evidence" value="ECO:0007669"/>
    <property type="project" value="TreeGrafter"/>
</dbReference>
<accession>A0A7R9FQS0</accession>